<sequence length="159" mass="17543">MSTCDCFTGTPGDRTHEPKGTIKTLHGLNVYQAPALGDVRGEILFLPDVFGLSTHSKILADEYASFGYNTTIVDYFQGDALPDIIMSYKPGTDDRNLSPEEKEIIRNTDRDAWGSRHPQAKISSLLHPFFEAFREAVGPSAKIHVLGHCFGGKYALRLA</sequence>
<dbReference type="PANTHER" id="PTHR17630">
    <property type="entry name" value="DIENELACTONE HYDROLASE"/>
    <property type="match status" value="1"/>
</dbReference>
<dbReference type="Proteomes" id="UP000720189">
    <property type="component" value="Unassembled WGS sequence"/>
</dbReference>
<feature type="non-terminal residue" evidence="2">
    <location>
        <position position="159"/>
    </location>
</feature>
<name>A0A9P9HLI6_FUSRE</name>
<gene>
    <name evidence="2" type="ORF">BKA55DRAFT_735747</name>
</gene>
<dbReference type="GeneID" id="70231257"/>
<keyword evidence="3" id="KW-1185">Reference proteome</keyword>
<accession>A0A9P9HLI6</accession>
<dbReference type="Pfam" id="PF01738">
    <property type="entry name" value="DLH"/>
    <property type="match status" value="1"/>
</dbReference>
<dbReference type="SUPFAM" id="SSF53474">
    <property type="entry name" value="alpha/beta-Hydrolases"/>
    <property type="match status" value="1"/>
</dbReference>
<dbReference type="PANTHER" id="PTHR17630:SF44">
    <property type="entry name" value="PROTEIN AIM2"/>
    <property type="match status" value="1"/>
</dbReference>
<organism evidence="2 3">
    <name type="scientific">Fusarium redolens</name>
    <dbReference type="NCBI Taxonomy" id="48865"/>
    <lineage>
        <taxon>Eukaryota</taxon>
        <taxon>Fungi</taxon>
        <taxon>Dikarya</taxon>
        <taxon>Ascomycota</taxon>
        <taxon>Pezizomycotina</taxon>
        <taxon>Sordariomycetes</taxon>
        <taxon>Hypocreomycetidae</taxon>
        <taxon>Hypocreales</taxon>
        <taxon>Nectriaceae</taxon>
        <taxon>Fusarium</taxon>
        <taxon>Fusarium redolens species complex</taxon>
    </lineage>
</organism>
<protein>
    <recommendedName>
        <fullName evidence="1">Dienelactone hydrolase domain-containing protein</fullName>
    </recommendedName>
</protein>
<dbReference type="AlphaFoldDB" id="A0A9P9HLI6"/>
<evidence type="ECO:0000313" key="3">
    <source>
        <dbReference type="Proteomes" id="UP000720189"/>
    </source>
</evidence>
<comment type="caution">
    <text evidence="2">The sequence shown here is derived from an EMBL/GenBank/DDBJ whole genome shotgun (WGS) entry which is preliminary data.</text>
</comment>
<feature type="domain" description="Dienelactone hydrolase" evidence="1">
    <location>
        <begin position="43"/>
        <end position="159"/>
    </location>
</feature>
<dbReference type="InterPro" id="IPR002925">
    <property type="entry name" value="Dienelactn_hydro"/>
</dbReference>
<dbReference type="InterPro" id="IPR029058">
    <property type="entry name" value="AB_hydrolase_fold"/>
</dbReference>
<dbReference type="GO" id="GO:0016787">
    <property type="term" value="F:hydrolase activity"/>
    <property type="evidence" value="ECO:0007669"/>
    <property type="project" value="InterPro"/>
</dbReference>
<dbReference type="OrthoDB" id="17560at2759"/>
<dbReference type="EMBL" id="JAGMUX010000005">
    <property type="protein sequence ID" value="KAH7258862.1"/>
    <property type="molecule type" value="Genomic_DNA"/>
</dbReference>
<proteinExistence type="predicted"/>
<dbReference type="RefSeq" id="XP_046051570.1">
    <property type="nucleotide sequence ID" value="XM_046201303.1"/>
</dbReference>
<evidence type="ECO:0000259" key="1">
    <source>
        <dbReference type="Pfam" id="PF01738"/>
    </source>
</evidence>
<dbReference type="Gene3D" id="3.40.50.1820">
    <property type="entry name" value="alpha/beta hydrolase"/>
    <property type="match status" value="1"/>
</dbReference>
<evidence type="ECO:0000313" key="2">
    <source>
        <dbReference type="EMBL" id="KAH7258862.1"/>
    </source>
</evidence>
<reference evidence="2" key="1">
    <citation type="journal article" date="2021" name="Nat. Commun.">
        <title>Genetic determinants of endophytism in the Arabidopsis root mycobiome.</title>
        <authorList>
            <person name="Mesny F."/>
            <person name="Miyauchi S."/>
            <person name="Thiergart T."/>
            <person name="Pickel B."/>
            <person name="Atanasova L."/>
            <person name="Karlsson M."/>
            <person name="Huettel B."/>
            <person name="Barry K.W."/>
            <person name="Haridas S."/>
            <person name="Chen C."/>
            <person name="Bauer D."/>
            <person name="Andreopoulos W."/>
            <person name="Pangilinan J."/>
            <person name="LaButti K."/>
            <person name="Riley R."/>
            <person name="Lipzen A."/>
            <person name="Clum A."/>
            <person name="Drula E."/>
            <person name="Henrissat B."/>
            <person name="Kohler A."/>
            <person name="Grigoriev I.V."/>
            <person name="Martin F.M."/>
            <person name="Hacquard S."/>
        </authorList>
    </citation>
    <scope>NUCLEOTIDE SEQUENCE</scope>
    <source>
        <strain evidence="2">MPI-CAGE-AT-0023</strain>
    </source>
</reference>